<name>A0A9I9E6Z9_CUCME</name>
<accession>A0A9I9E6Z9</accession>
<proteinExistence type="predicted"/>
<sequence length="38" mass="4400">MVEGKSSLQISIQVGCLHRIHTDPNPSCRRRNHRDTRT</sequence>
<dbReference type="AlphaFoldDB" id="A0A9I9E6Z9"/>
<dbReference type="EnsemblPlants" id="MELO3C029666.2.1">
    <property type="protein sequence ID" value="MELO3C029666.2.1"/>
    <property type="gene ID" value="MELO3C029666.2"/>
</dbReference>
<reference evidence="1" key="1">
    <citation type="submission" date="2023-03" db="UniProtKB">
        <authorList>
            <consortium name="EnsemblPlants"/>
        </authorList>
    </citation>
    <scope>IDENTIFICATION</scope>
</reference>
<protein>
    <submittedName>
        <fullName evidence="1">Uncharacterized protein</fullName>
    </submittedName>
</protein>
<organism evidence="1">
    <name type="scientific">Cucumis melo</name>
    <name type="common">Muskmelon</name>
    <dbReference type="NCBI Taxonomy" id="3656"/>
    <lineage>
        <taxon>Eukaryota</taxon>
        <taxon>Viridiplantae</taxon>
        <taxon>Streptophyta</taxon>
        <taxon>Embryophyta</taxon>
        <taxon>Tracheophyta</taxon>
        <taxon>Spermatophyta</taxon>
        <taxon>Magnoliopsida</taxon>
        <taxon>eudicotyledons</taxon>
        <taxon>Gunneridae</taxon>
        <taxon>Pentapetalae</taxon>
        <taxon>rosids</taxon>
        <taxon>fabids</taxon>
        <taxon>Cucurbitales</taxon>
        <taxon>Cucurbitaceae</taxon>
        <taxon>Benincaseae</taxon>
        <taxon>Cucumis</taxon>
    </lineage>
</organism>
<dbReference type="Gramene" id="MELO3C029666.2.1">
    <property type="protein sequence ID" value="MELO3C029666.2.1"/>
    <property type="gene ID" value="MELO3C029666.2"/>
</dbReference>
<evidence type="ECO:0000313" key="1">
    <source>
        <dbReference type="EnsemblPlants" id="MELO3C029666.2.1"/>
    </source>
</evidence>